<proteinExistence type="predicted"/>
<dbReference type="PANTHER" id="PTHR36558">
    <property type="entry name" value="GLR1098 PROTEIN"/>
    <property type="match status" value="1"/>
</dbReference>
<keyword evidence="2" id="KW-0255">Endonuclease</keyword>
<dbReference type="InterPro" id="IPR012296">
    <property type="entry name" value="Nuclease_put_TT1808"/>
</dbReference>
<gene>
    <name evidence="2" type="ORF">NEA10_14110</name>
</gene>
<evidence type="ECO:0000313" key="2">
    <source>
        <dbReference type="EMBL" id="USR89982.1"/>
    </source>
</evidence>
<dbReference type="PANTHER" id="PTHR36558:SF1">
    <property type="entry name" value="RESTRICTION ENDONUCLEASE DOMAIN-CONTAINING PROTEIN-RELATED"/>
    <property type="match status" value="1"/>
</dbReference>
<dbReference type="Gene3D" id="3.90.1570.10">
    <property type="entry name" value="tt1808, chain A"/>
    <property type="match status" value="1"/>
</dbReference>
<protein>
    <submittedName>
        <fullName evidence="2">Uma2 family endonuclease</fullName>
    </submittedName>
</protein>
<evidence type="ECO:0000313" key="3">
    <source>
        <dbReference type="Proteomes" id="UP001056708"/>
    </source>
</evidence>
<dbReference type="GO" id="GO:0004519">
    <property type="term" value="F:endonuclease activity"/>
    <property type="evidence" value="ECO:0007669"/>
    <property type="project" value="UniProtKB-KW"/>
</dbReference>
<keyword evidence="2" id="KW-0540">Nuclease</keyword>
<accession>A0ABY5AL95</accession>
<dbReference type="Pfam" id="PF05685">
    <property type="entry name" value="Uma2"/>
    <property type="match status" value="1"/>
</dbReference>
<keyword evidence="3" id="KW-1185">Reference proteome</keyword>
<keyword evidence="2" id="KW-0378">Hydrolase</keyword>
<organism evidence="2 3">
    <name type="scientific">Phormidium yuhuli AB48</name>
    <dbReference type="NCBI Taxonomy" id="2940671"/>
    <lineage>
        <taxon>Bacteria</taxon>
        <taxon>Bacillati</taxon>
        <taxon>Cyanobacteriota</taxon>
        <taxon>Cyanophyceae</taxon>
        <taxon>Oscillatoriophycideae</taxon>
        <taxon>Oscillatoriales</taxon>
        <taxon>Oscillatoriaceae</taxon>
        <taxon>Phormidium</taxon>
        <taxon>Phormidium yuhuli</taxon>
    </lineage>
</organism>
<evidence type="ECO:0000259" key="1">
    <source>
        <dbReference type="Pfam" id="PF05685"/>
    </source>
</evidence>
<dbReference type="RefSeq" id="WP_252661464.1">
    <property type="nucleotide sequence ID" value="NZ_CP098611.1"/>
</dbReference>
<dbReference type="Proteomes" id="UP001056708">
    <property type="component" value="Chromosome"/>
</dbReference>
<dbReference type="InterPro" id="IPR008538">
    <property type="entry name" value="Uma2"/>
</dbReference>
<feature type="domain" description="Putative restriction endonuclease" evidence="1">
    <location>
        <begin position="10"/>
        <end position="163"/>
    </location>
</feature>
<reference evidence="2" key="1">
    <citation type="submission" date="2022-06" db="EMBL/GenBank/DDBJ databases">
        <title>Genome sequence of Phormidium yuhuli AB48 isolated from an industrial photobioreactor environment.</title>
        <authorList>
            <person name="Qiu Y."/>
            <person name="Noonan A.J.C."/>
            <person name="Dofher K."/>
            <person name="Koch M."/>
            <person name="Kieft B."/>
            <person name="Lin X."/>
            <person name="Ziels R.M."/>
            <person name="Hallam S.J."/>
        </authorList>
    </citation>
    <scope>NUCLEOTIDE SEQUENCE</scope>
    <source>
        <strain evidence="2">AB48</strain>
    </source>
</reference>
<dbReference type="SUPFAM" id="SSF52980">
    <property type="entry name" value="Restriction endonuclease-like"/>
    <property type="match status" value="1"/>
</dbReference>
<dbReference type="EMBL" id="CP098611">
    <property type="protein sequence ID" value="USR89982.1"/>
    <property type="molecule type" value="Genomic_DNA"/>
</dbReference>
<sequence>MVAIPAGFSPEEYLRLEEQALTRHEFRCGLVYAMAGGSANHNRITINLLTAFNLHFTDDRCQFFSGDVKLNYAERFYYYPDAFVTCDPRDREDSYIKRYPTLIAEVMSPSTSEFDRGSKFEDYRCLASLEEYVLISQEVQRVEVFSRGVEGWSSRMSALGEQVRFDSLGLEVAMGDLYRGTDVLA</sequence>
<dbReference type="InterPro" id="IPR011335">
    <property type="entry name" value="Restrct_endonuc-II-like"/>
</dbReference>
<dbReference type="CDD" id="cd06260">
    <property type="entry name" value="DUF820-like"/>
    <property type="match status" value="1"/>
</dbReference>
<name>A0ABY5AL95_9CYAN</name>